<dbReference type="Gene3D" id="2.60.40.790">
    <property type="match status" value="1"/>
</dbReference>
<dbReference type="EMBL" id="BAAAYL010000001">
    <property type="protein sequence ID" value="GAA3370458.1"/>
    <property type="molecule type" value="Genomic_DNA"/>
</dbReference>
<dbReference type="Gene3D" id="3.40.50.300">
    <property type="entry name" value="P-loop containing nucleotide triphosphate hydrolases"/>
    <property type="match status" value="1"/>
</dbReference>
<dbReference type="SUPFAM" id="SSF52540">
    <property type="entry name" value="P-loop containing nucleoside triphosphate hydrolases"/>
    <property type="match status" value="1"/>
</dbReference>
<dbReference type="Pfam" id="PF02374">
    <property type="entry name" value="ArsA_ATPase"/>
    <property type="match status" value="1"/>
</dbReference>
<organism evidence="4 5">
    <name type="scientific">Streptomyces sannanensis</name>
    <dbReference type="NCBI Taxonomy" id="285536"/>
    <lineage>
        <taxon>Bacteria</taxon>
        <taxon>Bacillati</taxon>
        <taxon>Actinomycetota</taxon>
        <taxon>Actinomycetes</taxon>
        <taxon>Kitasatosporales</taxon>
        <taxon>Streptomycetaceae</taxon>
        <taxon>Streptomyces</taxon>
    </lineage>
</organism>
<keyword evidence="5" id="KW-1185">Reference proteome</keyword>
<dbReference type="InterPro" id="IPR016300">
    <property type="entry name" value="ATPase_ArsA/GET3"/>
</dbReference>
<dbReference type="RefSeq" id="WP_345035608.1">
    <property type="nucleotide sequence ID" value="NZ_BAAAYL010000001.1"/>
</dbReference>
<dbReference type="InterPro" id="IPR008978">
    <property type="entry name" value="HSP20-like_chaperone"/>
</dbReference>
<proteinExistence type="inferred from homology"/>
<evidence type="ECO:0000259" key="2">
    <source>
        <dbReference type="Pfam" id="PF02374"/>
    </source>
</evidence>
<dbReference type="InterPro" id="IPR025723">
    <property type="entry name" value="ArsA/GET3_ATPase-like"/>
</dbReference>
<sequence length="409" mass="43897">MRTVLVTGPGGAGRTTVAAATALAAVRRGKRVLLLSADRDDTLRAVLGDDVPGLRAARIDPGAHFREELLALQDRATAALDLLGAARLDGEELTELPGAEQLALLHALRNAAAGDHELTVVDLPPTPQAIALLALPEQLRRYLRRLLPPERQAARALRPVLAQLAGVPMPAQWLYETAARWDRELAAVQAVIEAETTTVRLVAEPGPAAADAMRTARLGLALHELAIDTLVPNRLLPRGSADTWLATLATQQEKCLDEWSSLFPDVTHCELPHLGRDPRGADDLWLLDAESTGTGAELTADGEIVFGRQGLATELGPPGPGPVGDPWVVEDERDEDGVLVWCIPLPGATKKDLGLVRRGDELLLTVGPFRRIVALPSALRRCTVSGAGLTDGELRVRFTPDPDLWPRTR</sequence>
<reference evidence="5" key="1">
    <citation type="journal article" date="2019" name="Int. J. Syst. Evol. Microbiol.">
        <title>The Global Catalogue of Microorganisms (GCM) 10K type strain sequencing project: providing services to taxonomists for standard genome sequencing and annotation.</title>
        <authorList>
            <consortium name="The Broad Institute Genomics Platform"/>
            <consortium name="The Broad Institute Genome Sequencing Center for Infectious Disease"/>
            <person name="Wu L."/>
            <person name="Ma J."/>
        </authorList>
    </citation>
    <scope>NUCLEOTIDE SEQUENCE [LARGE SCALE GENOMIC DNA]</scope>
    <source>
        <strain evidence="5">JCM 9651</strain>
    </source>
</reference>
<dbReference type="Pfam" id="PF17886">
    <property type="entry name" value="ArsA_HSP20"/>
    <property type="match status" value="1"/>
</dbReference>
<accession>A0ABP6S874</accession>
<comment type="similarity">
    <text evidence="1">Belongs to the arsA ATPase family.</text>
</comment>
<evidence type="ECO:0000313" key="5">
    <source>
        <dbReference type="Proteomes" id="UP001499990"/>
    </source>
</evidence>
<dbReference type="PANTHER" id="PTHR10803:SF3">
    <property type="entry name" value="ATPASE GET3"/>
    <property type="match status" value="1"/>
</dbReference>
<dbReference type="PANTHER" id="PTHR10803">
    <property type="entry name" value="ARSENICAL PUMP-DRIVING ATPASE ARSENITE-TRANSLOCATING ATPASE"/>
    <property type="match status" value="1"/>
</dbReference>
<feature type="domain" description="ArsA HSP20-like" evidence="3">
    <location>
        <begin position="337"/>
        <end position="398"/>
    </location>
</feature>
<feature type="domain" description="ArsA/GET3 Anion-transporting ATPase-like" evidence="2">
    <location>
        <begin position="1"/>
        <end position="284"/>
    </location>
</feature>
<evidence type="ECO:0000313" key="4">
    <source>
        <dbReference type="EMBL" id="GAA3370458.1"/>
    </source>
</evidence>
<protein>
    <submittedName>
        <fullName evidence="4">ArsA-related P-loop ATPase</fullName>
    </submittedName>
</protein>
<gene>
    <name evidence="4" type="ORF">GCM10020367_17160</name>
</gene>
<evidence type="ECO:0000256" key="1">
    <source>
        <dbReference type="ARBA" id="ARBA00011040"/>
    </source>
</evidence>
<dbReference type="InterPro" id="IPR027417">
    <property type="entry name" value="P-loop_NTPase"/>
</dbReference>
<dbReference type="InterPro" id="IPR040612">
    <property type="entry name" value="ArsA_HSP20-like"/>
</dbReference>
<dbReference type="Proteomes" id="UP001499990">
    <property type="component" value="Unassembled WGS sequence"/>
</dbReference>
<name>A0ABP6S874_9ACTN</name>
<evidence type="ECO:0000259" key="3">
    <source>
        <dbReference type="Pfam" id="PF17886"/>
    </source>
</evidence>
<comment type="caution">
    <text evidence="4">The sequence shown here is derived from an EMBL/GenBank/DDBJ whole genome shotgun (WGS) entry which is preliminary data.</text>
</comment>